<proteinExistence type="predicted"/>
<comment type="caution">
    <text evidence="2">The sequence shown here is derived from an EMBL/GenBank/DDBJ whole genome shotgun (WGS) entry which is preliminary data.</text>
</comment>
<evidence type="ECO:0000313" key="2">
    <source>
        <dbReference type="EMBL" id="GHG41145.1"/>
    </source>
</evidence>
<sequence>MTHAHALPDPDDLDAWLAWANQQLEPRDLTVDLLHRVVESSQRKRDATSRLAPAQTPGQDQWSEAVVSFREQTGWDLDEVDGLSRTWHPSRTFYVVVRAGDDNTGLFGRTPSPKTRLRSVLSDLIDEVPHTAPLFDVINAGKSAAAFPDRPELWLFMYSYRDGVLYSELSRPAERLDNKITKYHQQIPLPPLPYTRADTSVIITPDDDLDTGPDIDVQPI</sequence>
<accession>A0ABQ3KNS5</accession>
<dbReference type="EMBL" id="BNAW01000050">
    <property type="protein sequence ID" value="GHG41145.1"/>
    <property type="molecule type" value="Genomic_DNA"/>
</dbReference>
<feature type="region of interest" description="Disordered" evidence="1">
    <location>
        <begin position="44"/>
        <end position="63"/>
    </location>
</feature>
<evidence type="ECO:0000256" key="1">
    <source>
        <dbReference type="SAM" id="MobiDB-lite"/>
    </source>
</evidence>
<dbReference type="RefSeq" id="WP_191315918.1">
    <property type="nucleotide sequence ID" value="NZ_BNAW01000050.1"/>
</dbReference>
<keyword evidence="3" id="KW-1185">Reference proteome</keyword>
<gene>
    <name evidence="2" type="ORF">GCM10017567_73290</name>
</gene>
<name>A0ABQ3KNS5_9PSEU</name>
<protein>
    <submittedName>
        <fullName evidence="2">Uncharacterized protein</fullName>
    </submittedName>
</protein>
<reference evidence="3" key="1">
    <citation type="journal article" date="2019" name="Int. J. Syst. Evol. Microbiol.">
        <title>The Global Catalogue of Microorganisms (GCM) 10K type strain sequencing project: providing services to taxonomists for standard genome sequencing and annotation.</title>
        <authorList>
            <consortium name="The Broad Institute Genomics Platform"/>
            <consortium name="The Broad Institute Genome Sequencing Center for Infectious Disease"/>
            <person name="Wu L."/>
            <person name="Ma J."/>
        </authorList>
    </citation>
    <scope>NUCLEOTIDE SEQUENCE [LARGE SCALE GENOMIC DNA]</scope>
    <source>
        <strain evidence="3">CGMCC 4.7680</strain>
    </source>
</reference>
<evidence type="ECO:0000313" key="3">
    <source>
        <dbReference type="Proteomes" id="UP000649955"/>
    </source>
</evidence>
<organism evidence="2 3">
    <name type="scientific">Amycolatopsis bullii</name>
    <dbReference type="NCBI Taxonomy" id="941987"/>
    <lineage>
        <taxon>Bacteria</taxon>
        <taxon>Bacillati</taxon>
        <taxon>Actinomycetota</taxon>
        <taxon>Actinomycetes</taxon>
        <taxon>Pseudonocardiales</taxon>
        <taxon>Pseudonocardiaceae</taxon>
        <taxon>Amycolatopsis</taxon>
    </lineage>
</organism>
<dbReference type="Proteomes" id="UP000649955">
    <property type="component" value="Unassembled WGS sequence"/>
</dbReference>